<reference evidence="2" key="1">
    <citation type="submission" date="2021-02" db="EMBL/GenBank/DDBJ databases">
        <title>Draft genome sequence of Microbispora sp. RL4-1S isolated from rice leaves in Thailand.</title>
        <authorList>
            <person name="Muangham S."/>
            <person name="Duangmal K."/>
        </authorList>
    </citation>
    <scope>NUCLEOTIDE SEQUENCE</scope>
    <source>
        <strain evidence="2">RL4-1S</strain>
    </source>
</reference>
<name>A0A941AI41_9ACTN</name>
<feature type="transmembrane region" description="Helical" evidence="1">
    <location>
        <begin position="126"/>
        <end position="143"/>
    </location>
</feature>
<evidence type="ECO:0000313" key="3">
    <source>
        <dbReference type="Proteomes" id="UP000674234"/>
    </source>
</evidence>
<protein>
    <recommendedName>
        <fullName evidence="4">DUF1453 domain-containing protein</fullName>
    </recommendedName>
</protein>
<keyword evidence="1" id="KW-0472">Membrane</keyword>
<keyword evidence="3" id="KW-1185">Reference proteome</keyword>
<dbReference type="RefSeq" id="WP_210156084.1">
    <property type="nucleotide sequence ID" value="NZ_JAFCNB010000006.1"/>
</dbReference>
<feature type="transmembrane region" description="Helical" evidence="1">
    <location>
        <begin position="55"/>
        <end position="74"/>
    </location>
</feature>
<comment type="caution">
    <text evidence="2">The sequence shown here is derived from an EMBL/GenBank/DDBJ whole genome shotgun (WGS) entry which is preliminary data.</text>
</comment>
<feature type="transmembrane region" description="Helical" evidence="1">
    <location>
        <begin position="95"/>
        <end position="114"/>
    </location>
</feature>
<dbReference type="EMBL" id="JAFCNB010000006">
    <property type="protein sequence ID" value="MBP2704785.1"/>
    <property type="molecule type" value="Genomic_DNA"/>
</dbReference>
<accession>A0A941AI41</accession>
<gene>
    <name evidence="2" type="ORF">JOL79_13275</name>
</gene>
<evidence type="ECO:0008006" key="4">
    <source>
        <dbReference type="Google" id="ProtNLM"/>
    </source>
</evidence>
<evidence type="ECO:0000256" key="1">
    <source>
        <dbReference type="SAM" id="Phobius"/>
    </source>
</evidence>
<dbReference type="Proteomes" id="UP000674234">
    <property type="component" value="Unassembled WGS sequence"/>
</dbReference>
<feature type="transmembrane region" description="Helical" evidence="1">
    <location>
        <begin position="30"/>
        <end position="49"/>
    </location>
</feature>
<proteinExistence type="predicted"/>
<organism evidence="2 3">
    <name type="scientific">Microbispora oryzae</name>
    <dbReference type="NCBI Taxonomy" id="2806554"/>
    <lineage>
        <taxon>Bacteria</taxon>
        <taxon>Bacillati</taxon>
        <taxon>Actinomycetota</taxon>
        <taxon>Actinomycetes</taxon>
        <taxon>Streptosporangiales</taxon>
        <taxon>Streptosporangiaceae</taxon>
        <taxon>Microbispora</taxon>
    </lineage>
</organism>
<feature type="transmembrane region" description="Helical" evidence="1">
    <location>
        <begin position="6"/>
        <end position="23"/>
    </location>
</feature>
<dbReference type="AlphaFoldDB" id="A0A941AI41"/>
<sequence length="166" mass="17472">MDISNVVLIVAAVAFVIYRQTATRPTERRGALYVCAAMVLYSIAGGGLVDPRHTALSVGLLAAELILAVALGAVRALTVRVWRDETGVAWARGTAWTFAAWAGSIAARVVLYALGQAAGVNQPTNALFFFVGITLGTQALLVARRGRALPAPAVRRQEPLDGSVVM</sequence>
<evidence type="ECO:0000313" key="2">
    <source>
        <dbReference type="EMBL" id="MBP2704785.1"/>
    </source>
</evidence>
<keyword evidence="1" id="KW-1133">Transmembrane helix</keyword>
<keyword evidence="1" id="KW-0812">Transmembrane</keyword>